<proteinExistence type="predicted"/>
<evidence type="ECO:0000313" key="3">
    <source>
        <dbReference type="Proteomes" id="UP000326757"/>
    </source>
</evidence>
<keyword evidence="3" id="KW-1185">Reference proteome</keyword>
<sequence>MRDHLPQSTPRTGPISTKLNFGSLVIRSRVTKSTAVPRAKAASLTIRTRRSAPRAADPSKSLPNGTNGTNTPQTLTPQNDTMAIDSSSNAAAQAQDTTTNAATTDVAMTDTAGDQSEQSSAKILLHKREDDGRNFDFYY</sequence>
<gene>
    <name evidence="2" type="ORF">EYC80_009768</name>
</gene>
<protein>
    <submittedName>
        <fullName evidence="2">Uncharacterized protein</fullName>
    </submittedName>
</protein>
<comment type="caution">
    <text evidence="2">The sequence shown here is derived from an EMBL/GenBank/DDBJ whole genome shotgun (WGS) entry which is preliminary data.</text>
</comment>
<dbReference type="EMBL" id="VIGI01000015">
    <property type="protein sequence ID" value="KAB8291080.1"/>
    <property type="molecule type" value="Genomic_DNA"/>
</dbReference>
<reference evidence="2 3" key="1">
    <citation type="submission" date="2019-06" db="EMBL/GenBank/DDBJ databases">
        <title>Genome Sequence of the Brown Rot Fungal Pathogen Monilinia laxa.</title>
        <authorList>
            <person name="De Miccolis Angelini R.M."/>
            <person name="Landi L."/>
            <person name="Abate D."/>
            <person name="Pollastro S."/>
            <person name="Romanazzi G."/>
            <person name="Faretra F."/>
        </authorList>
    </citation>
    <scope>NUCLEOTIDE SEQUENCE [LARGE SCALE GENOMIC DNA]</scope>
    <source>
        <strain evidence="2 3">Mlax316</strain>
    </source>
</reference>
<feature type="compositionally biased region" description="Low complexity" evidence="1">
    <location>
        <begin position="89"/>
        <end position="112"/>
    </location>
</feature>
<feature type="compositionally biased region" description="Basic and acidic residues" evidence="1">
    <location>
        <begin position="126"/>
        <end position="139"/>
    </location>
</feature>
<dbReference type="AlphaFoldDB" id="A0A5N6JSE6"/>
<name>A0A5N6JSE6_MONLA</name>
<accession>A0A5N6JSE6</accession>
<evidence type="ECO:0000313" key="2">
    <source>
        <dbReference type="EMBL" id="KAB8291080.1"/>
    </source>
</evidence>
<evidence type="ECO:0000256" key="1">
    <source>
        <dbReference type="SAM" id="MobiDB-lite"/>
    </source>
</evidence>
<feature type="compositionally biased region" description="Polar residues" evidence="1">
    <location>
        <begin position="1"/>
        <end position="20"/>
    </location>
</feature>
<organism evidence="2 3">
    <name type="scientific">Monilinia laxa</name>
    <name type="common">Brown rot fungus</name>
    <name type="synonym">Sclerotinia laxa</name>
    <dbReference type="NCBI Taxonomy" id="61186"/>
    <lineage>
        <taxon>Eukaryota</taxon>
        <taxon>Fungi</taxon>
        <taxon>Dikarya</taxon>
        <taxon>Ascomycota</taxon>
        <taxon>Pezizomycotina</taxon>
        <taxon>Leotiomycetes</taxon>
        <taxon>Helotiales</taxon>
        <taxon>Sclerotiniaceae</taxon>
        <taxon>Monilinia</taxon>
    </lineage>
</organism>
<dbReference type="Proteomes" id="UP000326757">
    <property type="component" value="Unassembled WGS sequence"/>
</dbReference>
<feature type="compositionally biased region" description="Low complexity" evidence="1">
    <location>
        <begin position="62"/>
        <end position="79"/>
    </location>
</feature>
<feature type="region of interest" description="Disordered" evidence="1">
    <location>
        <begin position="1"/>
        <end position="139"/>
    </location>
</feature>